<reference evidence="2" key="2">
    <citation type="submission" date="2021-04" db="EMBL/GenBank/DDBJ databases">
        <authorList>
            <person name="Dong X."/>
        </authorList>
    </citation>
    <scope>NUCLEOTIDE SEQUENCE</scope>
    <source>
        <strain evidence="2">LLY</strain>
    </source>
</reference>
<keyword evidence="1" id="KW-1133">Transmembrane helix</keyword>
<dbReference type="EMBL" id="JAGSOI010000046">
    <property type="protein sequence ID" value="MCM1987376.1"/>
    <property type="molecule type" value="Genomic_DNA"/>
</dbReference>
<evidence type="ECO:0008006" key="4">
    <source>
        <dbReference type="Google" id="ProtNLM"/>
    </source>
</evidence>
<proteinExistence type="predicted"/>
<feature type="transmembrane region" description="Helical" evidence="1">
    <location>
        <begin position="17"/>
        <end position="35"/>
    </location>
</feature>
<evidence type="ECO:0000313" key="2">
    <source>
        <dbReference type="EMBL" id="MCM1987376.1"/>
    </source>
</evidence>
<protein>
    <recommendedName>
        <fullName evidence="4">Bacterial Pleckstrin homology domain-containing protein</fullName>
    </recommendedName>
</protein>
<sequence>MVENTTLFSETQKFRQYWLIMILLTPSAITFYGAYQQLILGIPFGDNPGSDSMVALFAVVFGFFFPALILSMNLKTEVRYDGLYVRFFPFHLSFKRFEFDEIASYRIVTYNALRDYGGWGIRYGRKGKAYNVSGNGGIMLEFKNGKNLMIGSHDPHEFLDAMNKAARTA</sequence>
<organism evidence="2 3">
    <name type="scientific">Methanococcoides seepicolus</name>
    <dbReference type="NCBI Taxonomy" id="2828780"/>
    <lineage>
        <taxon>Archaea</taxon>
        <taxon>Methanobacteriati</taxon>
        <taxon>Methanobacteriota</taxon>
        <taxon>Stenosarchaea group</taxon>
        <taxon>Methanomicrobia</taxon>
        <taxon>Methanosarcinales</taxon>
        <taxon>Methanosarcinaceae</taxon>
        <taxon>Methanococcoides</taxon>
    </lineage>
</organism>
<evidence type="ECO:0000256" key="1">
    <source>
        <dbReference type="SAM" id="Phobius"/>
    </source>
</evidence>
<comment type="caution">
    <text evidence="2">The sequence shown here is derived from an EMBL/GenBank/DDBJ whole genome shotgun (WGS) entry which is preliminary data.</text>
</comment>
<dbReference type="InterPro" id="IPR046139">
    <property type="entry name" value="DUF6141"/>
</dbReference>
<dbReference type="Pfam" id="PF19638">
    <property type="entry name" value="DUF6141"/>
    <property type="match status" value="1"/>
</dbReference>
<dbReference type="Proteomes" id="UP001056766">
    <property type="component" value="Unassembled WGS sequence"/>
</dbReference>
<accession>A0A9E4ZGW6</accession>
<dbReference type="RefSeq" id="WP_250868713.1">
    <property type="nucleotide sequence ID" value="NZ_JAGSOI010000046.1"/>
</dbReference>
<keyword evidence="1" id="KW-0472">Membrane</keyword>
<feature type="transmembrane region" description="Helical" evidence="1">
    <location>
        <begin position="55"/>
        <end position="74"/>
    </location>
</feature>
<reference evidence="2" key="1">
    <citation type="journal article" date="2021" name="mSystems">
        <title>Bacteria and Archaea Synergistically Convert Glycine Betaine to Biogenic Methane in the Formosa Cold Seep of the South China Sea.</title>
        <authorList>
            <person name="Li L."/>
            <person name="Zhang W."/>
            <person name="Zhang S."/>
            <person name="Song L."/>
            <person name="Sun Q."/>
            <person name="Zhang H."/>
            <person name="Xiang H."/>
            <person name="Dong X."/>
        </authorList>
    </citation>
    <scope>NUCLEOTIDE SEQUENCE</scope>
    <source>
        <strain evidence="2">LLY</strain>
    </source>
</reference>
<keyword evidence="1" id="KW-0812">Transmembrane</keyword>
<evidence type="ECO:0000313" key="3">
    <source>
        <dbReference type="Proteomes" id="UP001056766"/>
    </source>
</evidence>
<dbReference type="AlphaFoldDB" id="A0A9E4ZGW6"/>
<keyword evidence="3" id="KW-1185">Reference proteome</keyword>
<name>A0A9E4ZGW6_9EURY</name>
<gene>
    <name evidence="2" type="ORF">KDK67_10340</name>
</gene>